<dbReference type="EMBL" id="FUYG01000005">
    <property type="protein sequence ID" value="SKA95663.1"/>
    <property type="molecule type" value="Genomic_DNA"/>
</dbReference>
<evidence type="ECO:0000313" key="3">
    <source>
        <dbReference type="Proteomes" id="UP000189735"/>
    </source>
</evidence>
<feature type="region of interest" description="Disordered" evidence="1">
    <location>
        <begin position="144"/>
        <end position="186"/>
    </location>
</feature>
<feature type="compositionally biased region" description="Basic and acidic residues" evidence="1">
    <location>
        <begin position="168"/>
        <end position="186"/>
    </location>
</feature>
<protein>
    <submittedName>
        <fullName evidence="2">Uncharacterized protein</fullName>
    </submittedName>
</protein>
<name>A0A1T4Y207_9MICO</name>
<organism evidence="2 3">
    <name type="scientific">Agreia bicolorata</name>
    <dbReference type="NCBI Taxonomy" id="110935"/>
    <lineage>
        <taxon>Bacteria</taxon>
        <taxon>Bacillati</taxon>
        <taxon>Actinomycetota</taxon>
        <taxon>Actinomycetes</taxon>
        <taxon>Micrococcales</taxon>
        <taxon>Microbacteriaceae</taxon>
        <taxon>Agreia</taxon>
    </lineage>
</organism>
<feature type="compositionally biased region" description="Basic and acidic residues" evidence="1">
    <location>
        <begin position="151"/>
        <end position="161"/>
    </location>
</feature>
<proteinExistence type="predicted"/>
<reference evidence="3" key="1">
    <citation type="submission" date="2017-02" db="EMBL/GenBank/DDBJ databases">
        <authorList>
            <person name="Varghese N."/>
            <person name="Submissions S."/>
        </authorList>
    </citation>
    <scope>NUCLEOTIDE SEQUENCE [LARGE SCALE GENOMIC DNA]</scope>
    <source>
        <strain evidence="3">VKM Ac-2052</strain>
    </source>
</reference>
<sequence length="186" mass="20926">MASQLTFQMETIQNGAVSLVPEIDGTRLTELVADFEAGFSDSPTGGYGGIVPQHFKFGDLSKYYLGLDDHQWPAPGEVWLLGCECGEVGCWPLSAHVAVTEEMVVWSGFKQPYRTKRDYSRLGPFEFTRSQYDAAVQAAIAEMPDDQTTFDSHRSELRDSDGNLLTEEQARERYDRPFSDRQPDDQ</sequence>
<dbReference type="RefSeq" id="WP_176141266.1">
    <property type="nucleotide sequence ID" value="NZ_FUYG01000005.1"/>
</dbReference>
<gene>
    <name evidence="2" type="ORF">SAMN06295879_2056</name>
</gene>
<dbReference type="Proteomes" id="UP000189735">
    <property type="component" value="Unassembled WGS sequence"/>
</dbReference>
<evidence type="ECO:0000256" key="1">
    <source>
        <dbReference type="SAM" id="MobiDB-lite"/>
    </source>
</evidence>
<dbReference type="AlphaFoldDB" id="A0A1T4Y207"/>
<evidence type="ECO:0000313" key="2">
    <source>
        <dbReference type="EMBL" id="SKA95663.1"/>
    </source>
</evidence>
<accession>A0A1T4Y207</accession>